<feature type="transmembrane region" description="Helical" evidence="1">
    <location>
        <begin position="166"/>
        <end position="186"/>
    </location>
</feature>
<organism evidence="2 3">
    <name type="scientific">Mariniradius sediminis</name>
    <dbReference type="NCBI Taxonomy" id="2909237"/>
    <lineage>
        <taxon>Bacteria</taxon>
        <taxon>Pseudomonadati</taxon>
        <taxon>Bacteroidota</taxon>
        <taxon>Cytophagia</taxon>
        <taxon>Cytophagales</taxon>
        <taxon>Cyclobacteriaceae</taxon>
        <taxon>Mariniradius</taxon>
    </lineage>
</organism>
<feature type="transmembrane region" description="Helical" evidence="1">
    <location>
        <begin position="39"/>
        <end position="59"/>
    </location>
</feature>
<protein>
    <recommendedName>
        <fullName evidence="4">Prenyltransferase</fullName>
    </recommendedName>
</protein>
<reference evidence="2 3" key="1">
    <citation type="submission" date="2022-01" db="EMBL/GenBank/DDBJ databases">
        <title>Mariniradius saccharolyticus sp. nov., isolated from sediment of a river.</title>
        <authorList>
            <person name="Liu H."/>
        </authorList>
    </citation>
    <scope>NUCLEOTIDE SEQUENCE [LARGE SCALE GENOMIC DNA]</scope>
    <source>
        <strain evidence="2 3">RY-2</strain>
    </source>
</reference>
<dbReference type="RefSeq" id="WP_234859758.1">
    <property type="nucleotide sequence ID" value="NZ_JAKEVZ010000001.1"/>
</dbReference>
<keyword evidence="3" id="KW-1185">Reference proteome</keyword>
<comment type="caution">
    <text evidence="2">The sequence shown here is derived from an EMBL/GenBank/DDBJ whole genome shotgun (WGS) entry which is preliminary data.</text>
</comment>
<feature type="transmembrane region" description="Helical" evidence="1">
    <location>
        <begin position="80"/>
        <end position="100"/>
    </location>
</feature>
<feature type="transmembrane region" description="Helical" evidence="1">
    <location>
        <begin position="106"/>
        <end position="125"/>
    </location>
</feature>
<evidence type="ECO:0008006" key="4">
    <source>
        <dbReference type="Google" id="ProtNLM"/>
    </source>
</evidence>
<name>A0ABS9BQA7_9BACT</name>
<gene>
    <name evidence="2" type="ORF">L0U89_00685</name>
</gene>
<keyword evidence="1" id="KW-0812">Transmembrane</keyword>
<sequence length="280" mass="31690">MAFLQRTWFLINILSLDVVLAAMGGMYFFASFLEVEVPIPVYLGLGLVVWGIYMLDHLLDARALDNTDEEPRRSFFLRHYKIIWLSLGLCAAMALILVGFDQTLQGFVPYAGALAGLVAGTSLLGKYAGRFGAWAKEILIALVYVAGISIFPVWKKGFELLPSFVSFYLLGFFLLALINLWILSLWDREADIRHGFHSIASVIRPYYLARAIVVLGILVNVLFFGLLMFQPSFYHMHALVILLISHIHMVVFLRSNRDTQLKRQILEASFLITWVLLLLG</sequence>
<dbReference type="EMBL" id="JAKEVZ010000001">
    <property type="protein sequence ID" value="MCF1749569.1"/>
    <property type="molecule type" value="Genomic_DNA"/>
</dbReference>
<feature type="transmembrane region" description="Helical" evidence="1">
    <location>
        <begin position="7"/>
        <end position="33"/>
    </location>
</feature>
<feature type="transmembrane region" description="Helical" evidence="1">
    <location>
        <begin position="207"/>
        <end position="228"/>
    </location>
</feature>
<feature type="transmembrane region" description="Helical" evidence="1">
    <location>
        <begin position="137"/>
        <end position="154"/>
    </location>
</feature>
<feature type="transmembrane region" description="Helical" evidence="1">
    <location>
        <begin position="234"/>
        <end position="253"/>
    </location>
</feature>
<keyword evidence="1" id="KW-1133">Transmembrane helix</keyword>
<accession>A0ABS9BQA7</accession>
<evidence type="ECO:0000256" key="1">
    <source>
        <dbReference type="SAM" id="Phobius"/>
    </source>
</evidence>
<proteinExistence type="predicted"/>
<dbReference type="Proteomes" id="UP001201449">
    <property type="component" value="Unassembled WGS sequence"/>
</dbReference>
<keyword evidence="1" id="KW-0472">Membrane</keyword>
<evidence type="ECO:0000313" key="2">
    <source>
        <dbReference type="EMBL" id="MCF1749569.1"/>
    </source>
</evidence>
<evidence type="ECO:0000313" key="3">
    <source>
        <dbReference type="Proteomes" id="UP001201449"/>
    </source>
</evidence>